<proteinExistence type="predicted"/>
<dbReference type="Proteomes" id="UP001143856">
    <property type="component" value="Unassembled WGS sequence"/>
</dbReference>
<accession>A0ACC1PHQ0</accession>
<comment type="caution">
    <text evidence="1">The sequence shown here is derived from an EMBL/GenBank/DDBJ whole genome shotgun (WGS) entry which is preliminary data.</text>
</comment>
<gene>
    <name evidence="1" type="ORF">NUW58_g1993</name>
</gene>
<keyword evidence="2" id="KW-1185">Reference proteome</keyword>
<organism evidence="1 2">
    <name type="scientific">Xylaria curta</name>
    <dbReference type="NCBI Taxonomy" id="42375"/>
    <lineage>
        <taxon>Eukaryota</taxon>
        <taxon>Fungi</taxon>
        <taxon>Dikarya</taxon>
        <taxon>Ascomycota</taxon>
        <taxon>Pezizomycotina</taxon>
        <taxon>Sordariomycetes</taxon>
        <taxon>Xylariomycetidae</taxon>
        <taxon>Xylariales</taxon>
        <taxon>Xylariaceae</taxon>
        <taxon>Xylaria</taxon>
    </lineage>
</organism>
<dbReference type="EMBL" id="JAPDGR010000239">
    <property type="protein sequence ID" value="KAJ2992964.1"/>
    <property type="molecule type" value="Genomic_DNA"/>
</dbReference>
<protein>
    <submittedName>
        <fullName evidence="1">Uncharacterized protein</fullName>
    </submittedName>
</protein>
<evidence type="ECO:0000313" key="1">
    <source>
        <dbReference type="EMBL" id="KAJ2992964.1"/>
    </source>
</evidence>
<evidence type="ECO:0000313" key="2">
    <source>
        <dbReference type="Proteomes" id="UP001143856"/>
    </source>
</evidence>
<reference evidence="1" key="1">
    <citation type="submission" date="2022-10" db="EMBL/GenBank/DDBJ databases">
        <title>Genome Sequence of Xylaria curta.</title>
        <authorList>
            <person name="Buettner E."/>
        </authorList>
    </citation>
    <scope>NUCLEOTIDE SEQUENCE</scope>
    <source>
        <strain evidence="1">Babe10</strain>
    </source>
</reference>
<name>A0ACC1PHQ0_9PEZI</name>
<sequence length="637" mass="71271">MLRKISKDPADTAGFMRKTSDVPNERWSMKGLIKRIKAKKNSNLDGKLIIGIDFGTTYSGVAWATVDDLEDNQINLISVWPGSRVESGKAPTELFYEFDKVMWGYEVPSDADPVLWFKLLLLLDEDLEEDLRQSDYYIRAKRKLSELDKTPTDIIADYLRALWQHTLNTIHKSRSRIVIGGLGFHVVITVPAIWKDYARTSMREAAAKAGILDARPAGPTTLSFVPEPEAAGLVTLWEHGEMLRTDDVYVICDAGGGTVDLISYRIGDLDPIELHEAVVGTGGLCGGVFIDEQFERLCKQRLGRNWNNLSQAGIKSMMKNEWEYAYKASYTGRDSNREFPIGIPNEALGSSGLRDLKQKPYIKDGRIHFSNADIQSVFMRSFSNIDALVDGQILTSKEKGLSVKGIVLVGGLGASPYLYNHLKTRYEKNQIEVLQAAGIRPRTAICRGAIFKGVLDVPSLAGDIPSHVTVASTIARRSLGVAMTPSFKEGVHEERDRLWDKDEGIWRADNQMQWYLKKGQSVSAEQPIRHTFYKTFTTEENFEEHGGILVSDILQCDDDIPPERENSKLKVLCEIGWKHDGNITFDSLESYRGGNGNMLKKLSYEVVMIPSGASTEFAIYHQDMKVAAQNLQVTFNG</sequence>